<name>A0A919SB36_9ACTN</name>
<comment type="caution">
    <text evidence="5">The sequence shown here is derived from an EMBL/GenBank/DDBJ whole genome shotgun (WGS) entry which is preliminary data.</text>
</comment>
<reference evidence="5" key="1">
    <citation type="submission" date="2021-03" db="EMBL/GenBank/DDBJ databases">
        <title>Whole genome shotgun sequence of Actinoplanes consettensis NBRC 14913.</title>
        <authorList>
            <person name="Komaki H."/>
            <person name="Tamura T."/>
        </authorList>
    </citation>
    <scope>NUCLEOTIDE SEQUENCE</scope>
    <source>
        <strain evidence="5">NBRC 14913</strain>
    </source>
</reference>
<dbReference type="Proteomes" id="UP000680865">
    <property type="component" value="Unassembled WGS sequence"/>
</dbReference>
<keyword evidence="6" id="KW-1185">Reference proteome</keyword>
<dbReference type="CDD" id="cd06170">
    <property type="entry name" value="LuxR_C_like"/>
    <property type="match status" value="1"/>
</dbReference>
<dbReference type="InterPro" id="IPR000792">
    <property type="entry name" value="Tscrpt_reg_LuxR_C"/>
</dbReference>
<keyword evidence="1" id="KW-0805">Transcription regulation</keyword>
<dbReference type="PANTHER" id="PTHR44688">
    <property type="entry name" value="DNA-BINDING TRANSCRIPTIONAL ACTIVATOR DEVR_DOSR"/>
    <property type="match status" value="1"/>
</dbReference>
<evidence type="ECO:0000256" key="3">
    <source>
        <dbReference type="ARBA" id="ARBA00023163"/>
    </source>
</evidence>
<dbReference type="Pfam" id="PF00196">
    <property type="entry name" value="GerE"/>
    <property type="match status" value="1"/>
</dbReference>
<dbReference type="PROSITE" id="PS50043">
    <property type="entry name" value="HTH_LUXR_2"/>
    <property type="match status" value="1"/>
</dbReference>
<organism evidence="5 6">
    <name type="scientific">Winogradskya consettensis</name>
    <dbReference type="NCBI Taxonomy" id="113560"/>
    <lineage>
        <taxon>Bacteria</taxon>
        <taxon>Bacillati</taxon>
        <taxon>Actinomycetota</taxon>
        <taxon>Actinomycetes</taxon>
        <taxon>Micromonosporales</taxon>
        <taxon>Micromonosporaceae</taxon>
        <taxon>Winogradskya</taxon>
    </lineage>
</organism>
<dbReference type="AlphaFoldDB" id="A0A919SB36"/>
<proteinExistence type="predicted"/>
<dbReference type="EMBL" id="BOQP01000004">
    <property type="protein sequence ID" value="GIM68248.1"/>
    <property type="molecule type" value="Genomic_DNA"/>
</dbReference>
<accession>A0A919SB36</accession>
<evidence type="ECO:0000313" key="6">
    <source>
        <dbReference type="Proteomes" id="UP000680865"/>
    </source>
</evidence>
<keyword evidence="3" id="KW-0804">Transcription</keyword>
<dbReference type="SUPFAM" id="SSF46894">
    <property type="entry name" value="C-terminal effector domain of the bipartite response regulators"/>
    <property type="match status" value="1"/>
</dbReference>
<dbReference type="Gene3D" id="1.10.10.10">
    <property type="entry name" value="Winged helix-like DNA-binding domain superfamily/Winged helix DNA-binding domain"/>
    <property type="match status" value="1"/>
</dbReference>
<protein>
    <recommendedName>
        <fullName evidence="4">HTH luxR-type domain-containing protein</fullName>
    </recommendedName>
</protein>
<dbReference type="InterPro" id="IPR036388">
    <property type="entry name" value="WH-like_DNA-bd_sf"/>
</dbReference>
<gene>
    <name evidence="5" type="ORF">Aco04nite_10000</name>
</gene>
<evidence type="ECO:0000256" key="2">
    <source>
        <dbReference type="ARBA" id="ARBA00023125"/>
    </source>
</evidence>
<dbReference type="PROSITE" id="PS00622">
    <property type="entry name" value="HTH_LUXR_1"/>
    <property type="match status" value="1"/>
</dbReference>
<dbReference type="SMART" id="SM00421">
    <property type="entry name" value="HTH_LUXR"/>
    <property type="match status" value="1"/>
</dbReference>
<evidence type="ECO:0000256" key="1">
    <source>
        <dbReference type="ARBA" id="ARBA00023015"/>
    </source>
</evidence>
<keyword evidence="2" id="KW-0238">DNA-binding</keyword>
<dbReference type="InterPro" id="IPR016032">
    <property type="entry name" value="Sig_transdc_resp-reg_C-effctor"/>
</dbReference>
<evidence type="ECO:0000313" key="5">
    <source>
        <dbReference type="EMBL" id="GIM68248.1"/>
    </source>
</evidence>
<dbReference type="GO" id="GO:0003677">
    <property type="term" value="F:DNA binding"/>
    <property type="evidence" value="ECO:0007669"/>
    <property type="project" value="UniProtKB-KW"/>
</dbReference>
<dbReference type="PANTHER" id="PTHR44688:SF25">
    <property type="entry name" value="HTH LUXR-TYPE DOMAIN-CONTAINING PROTEIN"/>
    <property type="match status" value="1"/>
</dbReference>
<sequence>MRIAIASPEILAHIRRQFASKGLDVHIDGVPTVDVVITPGTGPAPAPHALAGALNGLTGPHTRRRDPATARYRLALIPRTQARNAGPRPGQGGALSPREAQVMESISRGMPNPDIAAQLQVRQKTVKNHINRIFSKLGARNRVEAVLIWQRDNG</sequence>
<dbReference type="GO" id="GO:0006355">
    <property type="term" value="P:regulation of DNA-templated transcription"/>
    <property type="evidence" value="ECO:0007669"/>
    <property type="project" value="InterPro"/>
</dbReference>
<dbReference type="PRINTS" id="PR00038">
    <property type="entry name" value="HTHLUXR"/>
</dbReference>
<evidence type="ECO:0000259" key="4">
    <source>
        <dbReference type="PROSITE" id="PS50043"/>
    </source>
</evidence>
<feature type="domain" description="HTH luxR-type" evidence="4">
    <location>
        <begin position="88"/>
        <end position="153"/>
    </location>
</feature>